<keyword evidence="2" id="KW-1185">Reference proteome</keyword>
<comment type="caution">
    <text evidence="1">The sequence shown here is derived from an EMBL/GenBank/DDBJ whole genome shotgun (WGS) entry which is preliminary data.</text>
</comment>
<dbReference type="EMBL" id="PUHW01000001">
    <property type="protein sequence ID" value="KAG0691423.1"/>
    <property type="molecule type" value="Genomic_DNA"/>
</dbReference>
<protein>
    <submittedName>
        <fullName evidence="1">Uncharacterized protein</fullName>
    </submittedName>
</protein>
<gene>
    <name evidence="1" type="ORF">C6P40_000040</name>
</gene>
<dbReference type="AlphaFoldDB" id="A0A9P6WRP3"/>
<sequence length="85" mass="9449">MSITLMRTACKPFVATRLYTTATATKTKKYEASLYSFGKYAYYDSVLDIKDLNEVHEDSVYIQGQLKRNEKMAAEAAAAAAAPKN</sequence>
<dbReference type="Proteomes" id="UP000697127">
    <property type="component" value="Unassembled WGS sequence"/>
</dbReference>
<proteinExistence type="predicted"/>
<organism evidence="1 2">
    <name type="scientific">Pichia californica</name>
    <dbReference type="NCBI Taxonomy" id="460514"/>
    <lineage>
        <taxon>Eukaryota</taxon>
        <taxon>Fungi</taxon>
        <taxon>Dikarya</taxon>
        <taxon>Ascomycota</taxon>
        <taxon>Saccharomycotina</taxon>
        <taxon>Pichiomycetes</taxon>
        <taxon>Pichiales</taxon>
        <taxon>Pichiaceae</taxon>
        <taxon>Pichia</taxon>
    </lineage>
</organism>
<name>A0A9P6WRP3_9ASCO</name>
<accession>A0A9P6WRP3</accession>
<evidence type="ECO:0000313" key="1">
    <source>
        <dbReference type="EMBL" id="KAG0691423.1"/>
    </source>
</evidence>
<reference evidence="1" key="1">
    <citation type="submission" date="2020-11" db="EMBL/GenBank/DDBJ databases">
        <title>Kefir isolates.</title>
        <authorList>
            <person name="Marcisauskas S."/>
            <person name="Kim Y."/>
            <person name="Blasche S."/>
        </authorList>
    </citation>
    <scope>NUCLEOTIDE SEQUENCE</scope>
    <source>
        <strain evidence="1">Olga-1</strain>
    </source>
</reference>
<evidence type="ECO:0000313" key="2">
    <source>
        <dbReference type="Proteomes" id="UP000697127"/>
    </source>
</evidence>